<dbReference type="Proteomes" id="UP000607653">
    <property type="component" value="Unassembled WGS sequence"/>
</dbReference>
<sequence>MHLQKIRPPPLTPINQPQIPPAPAPPSSFNTNFVRPSHLSQPLALPTPPPFTPSDSIWSNTAESPILAYMRYLHNSIIDSGPRQSPV</sequence>
<gene>
    <name evidence="2" type="ORF">HUJ06_010294</name>
</gene>
<evidence type="ECO:0000313" key="2">
    <source>
        <dbReference type="EMBL" id="DAD31443.1"/>
    </source>
</evidence>
<dbReference type="PANTHER" id="PTHR33783:SF1">
    <property type="entry name" value="PROTEIN HAIKU1"/>
    <property type="match status" value="1"/>
</dbReference>
<accession>A0A822YH38</accession>
<dbReference type="InterPro" id="IPR039612">
    <property type="entry name" value="VQ_5/9/14"/>
</dbReference>
<proteinExistence type="predicted"/>
<dbReference type="PANTHER" id="PTHR33783">
    <property type="entry name" value="PROTEIN HAIKU1"/>
    <property type="match status" value="1"/>
</dbReference>
<feature type="compositionally biased region" description="Polar residues" evidence="1">
    <location>
        <begin position="27"/>
        <end position="40"/>
    </location>
</feature>
<feature type="region of interest" description="Disordered" evidence="1">
    <location>
        <begin position="1"/>
        <end position="57"/>
    </location>
</feature>
<feature type="compositionally biased region" description="Pro residues" evidence="1">
    <location>
        <begin position="7"/>
        <end position="26"/>
    </location>
</feature>
<protein>
    <submittedName>
        <fullName evidence="2">Uncharacterized protein</fullName>
    </submittedName>
</protein>
<name>A0A822YH38_NELNU</name>
<dbReference type="EMBL" id="DUZY01000003">
    <property type="protein sequence ID" value="DAD31443.1"/>
    <property type="molecule type" value="Genomic_DNA"/>
</dbReference>
<comment type="caution">
    <text evidence="2">The sequence shown here is derived from an EMBL/GenBank/DDBJ whole genome shotgun (WGS) entry which is preliminary data.</text>
</comment>
<evidence type="ECO:0000256" key="1">
    <source>
        <dbReference type="SAM" id="MobiDB-lite"/>
    </source>
</evidence>
<evidence type="ECO:0000313" key="3">
    <source>
        <dbReference type="Proteomes" id="UP000607653"/>
    </source>
</evidence>
<keyword evidence="3" id="KW-1185">Reference proteome</keyword>
<dbReference type="AlphaFoldDB" id="A0A822YH38"/>
<reference evidence="2 3" key="1">
    <citation type="journal article" date="2020" name="Mol. Biol. Evol.">
        <title>Distinct Expression and Methylation Patterns for Genes with Different Fates following a Single Whole-Genome Duplication in Flowering Plants.</title>
        <authorList>
            <person name="Shi T."/>
            <person name="Rahmani R.S."/>
            <person name="Gugger P.F."/>
            <person name="Wang M."/>
            <person name="Li H."/>
            <person name="Zhang Y."/>
            <person name="Li Z."/>
            <person name="Wang Q."/>
            <person name="Van de Peer Y."/>
            <person name="Marchal K."/>
            <person name="Chen J."/>
        </authorList>
    </citation>
    <scope>NUCLEOTIDE SEQUENCE [LARGE SCALE GENOMIC DNA]</scope>
    <source>
        <tissue evidence="2">Leaf</tissue>
    </source>
</reference>
<organism evidence="2 3">
    <name type="scientific">Nelumbo nucifera</name>
    <name type="common">Sacred lotus</name>
    <dbReference type="NCBI Taxonomy" id="4432"/>
    <lineage>
        <taxon>Eukaryota</taxon>
        <taxon>Viridiplantae</taxon>
        <taxon>Streptophyta</taxon>
        <taxon>Embryophyta</taxon>
        <taxon>Tracheophyta</taxon>
        <taxon>Spermatophyta</taxon>
        <taxon>Magnoliopsida</taxon>
        <taxon>Proteales</taxon>
        <taxon>Nelumbonaceae</taxon>
        <taxon>Nelumbo</taxon>
    </lineage>
</organism>